<dbReference type="EMBL" id="JAATJA010000004">
    <property type="protein sequence ID" value="NJB69225.1"/>
    <property type="molecule type" value="Genomic_DNA"/>
</dbReference>
<dbReference type="Pfam" id="PF13186">
    <property type="entry name" value="SPASM"/>
    <property type="match status" value="1"/>
</dbReference>
<dbReference type="GO" id="GO:0016491">
    <property type="term" value="F:oxidoreductase activity"/>
    <property type="evidence" value="ECO:0007669"/>
    <property type="project" value="UniProtKB-KW"/>
</dbReference>
<dbReference type="SFLD" id="SFLDG01067">
    <property type="entry name" value="SPASM/twitch_domain_containing"/>
    <property type="match status" value="1"/>
</dbReference>
<dbReference type="CDD" id="cd01335">
    <property type="entry name" value="Radical_SAM"/>
    <property type="match status" value="1"/>
</dbReference>
<dbReference type="Pfam" id="PF04055">
    <property type="entry name" value="Radical_SAM"/>
    <property type="match status" value="1"/>
</dbReference>
<evidence type="ECO:0000256" key="6">
    <source>
        <dbReference type="ARBA" id="ARBA00023004"/>
    </source>
</evidence>
<evidence type="ECO:0000256" key="2">
    <source>
        <dbReference type="ARBA" id="ARBA00022485"/>
    </source>
</evidence>
<keyword evidence="4" id="KW-0479">Metal-binding</keyword>
<keyword evidence="2" id="KW-0004">4Fe-4S</keyword>
<dbReference type="PROSITE" id="PS51918">
    <property type="entry name" value="RADICAL_SAM"/>
    <property type="match status" value="1"/>
</dbReference>
<keyword evidence="7" id="KW-0411">Iron-sulfur</keyword>
<dbReference type="GO" id="GO:0046872">
    <property type="term" value="F:metal ion binding"/>
    <property type="evidence" value="ECO:0007669"/>
    <property type="project" value="UniProtKB-KW"/>
</dbReference>
<dbReference type="GO" id="GO:0051539">
    <property type="term" value="F:4 iron, 4 sulfur cluster binding"/>
    <property type="evidence" value="ECO:0007669"/>
    <property type="project" value="UniProtKB-KW"/>
</dbReference>
<dbReference type="PANTHER" id="PTHR11228">
    <property type="entry name" value="RADICAL SAM DOMAIN PROTEIN"/>
    <property type="match status" value="1"/>
</dbReference>
<evidence type="ECO:0000256" key="5">
    <source>
        <dbReference type="ARBA" id="ARBA00023002"/>
    </source>
</evidence>
<accession>A0A846QUM2</accession>
<proteinExistence type="predicted"/>
<dbReference type="InterPro" id="IPR023885">
    <property type="entry name" value="4Fe4S-binding_SPASM_dom"/>
</dbReference>
<dbReference type="RefSeq" id="WP_167942314.1">
    <property type="nucleotide sequence ID" value="NZ_JAATJA010000004.1"/>
</dbReference>
<dbReference type="SFLD" id="SFLDS00029">
    <property type="entry name" value="Radical_SAM"/>
    <property type="match status" value="1"/>
</dbReference>
<dbReference type="PROSITE" id="PS01305">
    <property type="entry name" value="MOAA_NIFB_PQQE"/>
    <property type="match status" value="1"/>
</dbReference>
<sequence>MTHPNLPRLARAVWSDPQQAVRFARNRLASARYFVPGVLTAPPPSVVYVAVNSRCNLRCRMCDVGLGETDTPFHDKLAGPHRDMGIDEFRALVDSVCDHAPLVSLTSTEPLLWPHLEAALAHVASRDMHAAITTNGYLLPRMAAMLVRVGLRTLSVSLDGPPRIHNAVRGVADSFQHATEGIRLVQEEKARLGRTWPQITINCTITADSHAHIAALMPHLRSLRPDLVTVSHMNFVTDEQAEMHNRLFSRIGTSRPMCTAGVNPRDVDPGTLASQLAEMLAAPLDAPVLLTPPLTTSDDIAAYYREPFRHFGHRTCFIPWKHAQVLADGRLTVLTRCFDVSFGNVFETPLPILWNGDSMRTFRAALKAHGRFPACLRCCGLF</sequence>
<dbReference type="InterPro" id="IPR058240">
    <property type="entry name" value="rSAM_sf"/>
</dbReference>
<evidence type="ECO:0000256" key="4">
    <source>
        <dbReference type="ARBA" id="ARBA00022723"/>
    </source>
</evidence>
<dbReference type="InterPro" id="IPR013785">
    <property type="entry name" value="Aldolase_TIM"/>
</dbReference>
<dbReference type="PANTHER" id="PTHR11228:SF7">
    <property type="entry name" value="PQQA PEPTIDE CYCLASE"/>
    <property type="match status" value="1"/>
</dbReference>
<keyword evidence="10" id="KW-1185">Reference proteome</keyword>
<dbReference type="Proteomes" id="UP000580856">
    <property type="component" value="Unassembled WGS sequence"/>
</dbReference>
<protein>
    <submittedName>
        <fullName evidence="9">MoaA/NifB/PqqE/SkfB family radical SAM enzyme</fullName>
    </submittedName>
</protein>
<name>A0A846QUM2_9BACT</name>
<reference evidence="9 10" key="1">
    <citation type="submission" date="2020-03" db="EMBL/GenBank/DDBJ databases">
        <title>Genomic Encyclopedia of Type Strains, Phase IV (KMG-IV): sequencing the most valuable type-strain genomes for metagenomic binning, comparative biology and taxonomic classification.</title>
        <authorList>
            <person name="Goeker M."/>
        </authorList>
    </citation>
    <scope>NUCLEOTIDE SEQUENCE [LARGE SCALE GENOMIC DNA]</scope>
    <source>
        <strain evidence="9 10">DSM 24233</strain>
    </source>
</reference>
<evidence type="ECO:0000256" key="3">
    <source>
        <dbReference type="ARBA" id="ARBA00022691"/>
    </source>
</evidence>
<evidence type="ECO:0000259" key="8">
    <source>
        <dbReference type="PROSITE" id="PS51918"/>
    </source>
</evidence>
<dbReference type="AlphaFoldDB" id="A0A846QUM2"/>
<comment type="caution">
    <text evidence="9">The sequence shown here is derived from an EMBL/GenBank/DDBJ whole genome shotgun (WGS) entry which is preliminary data.</text>
</comment>
<dbReference type="InterPro" id="IPR000385">
    <property type="entry name" value="MoaA_NifB_PqqE_Fe-S-bd_CS"/>
</dbReference>
<feature type="domain" description="Radical SAM core" evidence="8">
    <location>
        <begin position="41"/>
        <end position="265"/>
    </location>
</feature>
<keyword evidence="5" id="KW-0560">Oxidoreductase</keyword>
<keyword evidence="6" id="KW-0408">Iron</keyword>
<evidence type="ECO:0000256" key="7">
    <source>
        <dbReference type="ARBA" id="ARBA00023014"/>
    </source>
</evidence>
<keyword evidence="3" id="KW-0949">S-adenosyl-L-methionine</keyword>
<dbReference type="InterPro" id="IPR007197">
    <property type="entry name" value="rSAM"/>
</dbReference>
<evidence type="ECO:0000256" key="1">
    <source>
        <dbReference type="ARBA" id="ARBA00001966"/>
    </source>
</evidence>
<dbReference type="CDD" id="cd21109">
    <property type="entry name" value="SPASM"/>
    <property type="match status" value="1"/>
</dbReference>
<comment type="cofactor">
    <cofactor evidence="1">
        <name>[4Fe-4S] cluster</name>
        <dbReference type="ChEBI" id="CHEBI:49883"/>
    </cofactor>
</comment>
<dbReference type="Gene3D" id="3.20.20.70">
    <property type="entry name" value="Aldolase class I"/>
    <property type="match status" value="1"/>
</dbReference>
<evidence type="ECO:0000313" key="9">
    <source>
        <dbReference type="EMBL" id="NJB69225.1"/>
    </source>
</evidence>
<gene>
    <name evidence="9" type="ORF">GGQ74_002922</name>
</gene>
<dbReference type="InterPro" id="IPR050377">
    <property type="entry name" value="Radical_SAM_PqqE_MftC-like"/>
</dbReference>
<dbReference type="SUPFAM" id="SSF102114">
    <property type="entry name" value="Radical SAM enzymes"/>
    <property type="match status" value="1"/>
</dbReference>
<evidence type="ECO:0000313" key="10">
    <source>
        <dbReference type="Proteomes" id="UP000580856"/>
    </source>
</evidence>
<organism evidence="9 10">
    <name type="scientific">Desulfobaculum xiamenense</name>
    <dbReference type="NCBI Taxonomy" id="995050"/>
    <lineage>
        <taxon>Bacteria</taxon>
        <taxon>Pseudomonadati</taxon>
        <taxon>Thermodesulfobacteriota</taxon>
        <taxon>Desulfovibrionia</taxon>
        <taxon>Desulfovibrionales</taxon>
        <taxon>Desulfovibrionaceae</taxon>
        <taxon>Desulfobaculum</taxon>
    </lineage>
</organism>